<reference evidence="6 7" key="1">
    <citation type="submission" date="2017-10" db="EMBL/GenBank/DDBJ databases">
        <title>Whole genome sequencing of Pseudoxanthomonas broegbernensis DSM 12573(T).</title>
        <authorList>
            <person name="Kumar S."/>
            <person name="Bansal K."/>
            <person name="Kaur A."/>
            <person name="Patil P."/>
            <person name="Sharma S."/>
            <person name="Patil P.B."/>
        </authorList>
    </citation>
    <scope>NUCLEOTIDE SEQUENCE [LARGE SCALE GENOMIC DNA]</scope>
    <source>
        <strain evidence="6 7">DSM 12573</strain>
    </source>
</reference>
<dbReference type="GO" id="GO:0046872">
    <property type="term" value="F:metal ion binding"/>
    <property type="evidence" value="ECO:0007669"/>
    <property type="project" value="UniProtKB-KW"/>
</dbReference>
<dbReference type="GO" id="GO:0020037">
    <property type="term" value="F:heme binding"/>
    <property type="evidence" value="ECO:0007669"/>
    <property type="project" value="InterPro"/>
</dbReference>
<dbReference type="InterPro" id="IPR009050">
    <property type="entry name" value="Globin-like_sf"/>
</dbReference>
<gene>
    <name evidence="6" type="ORF">B1992_09430</name>
</gene>
<dbReference type="Gene3D" id="1.10.490.10">
    <property type="entry name" value="Globins"/>
    <property type="match status" value="1"/>
</dbReference>
<evidence type="ECO:0000256" key="4">
    <source>
        <dbReference type="ARBA" id="ARBA00023004"/>
    </source>
</evidence>
<keyword evidence="4 5" id="KW-0408">Iron</keyword>
<keyword evidence="3 5" id="KW-0479">Metal-binding</keyword>
<dbReference type="Pfam" id="PF01152">
    <property type="entry name" value="Bac_globin"/>
    <property type="match status" value="1"/>
</dbReference>
<keyword evidence="2 5" id="KW-0349">Heme</keyword>
<dbReference type="Proteomes" id="UP000462066">
    <property type="component" value="Unassembled WGS sequence"/>
</dbReference>
<dbReference type="AlphaFoldDB" id="A0A7V8GLY1"/>
<dbReference type="InterPro" id="IPR001486">
    <property type="entry name" value="Hemoglobin_trunc"/>
</dbReference>
<organism evidence="6 7">
    <name type="scientific">Pseudoxanthomonas broegbernensis</name>
    <dbReference type="NCBI Taxonomy" id="83619"/>
    <lineage>
        <taxon>Bacteria</taxon>
        <taxon>Pseudomonadati</taxon>
        <taxon>Pseudomonadota</taxon>
        <taxon>Gammaproteobacteria</taxon>
        <taxon>Lysobacterales</taxon>
        <taxon>Lysobacteraceae</taxon>
        <taxon>Pseudoxanthomonas</taxon>
    </lineage>
</organism>
<keyword evidence="7" id="KW-1185">Reference proteome</keyword>
<protein>
    <submittedName>
        <fullName evidence="6">Preprotein translocase subunit TatC</fullName>
    </submittedName>
</protein>
<evidence type="ECO:0000256" key="5">
    <source>
        <dbReference type="PIRSR" id="PIRSR601486-1"/>
    </source>
</evidence>
<evidence type="ECO:0000313" key="7">
    <source>
        <dbReference type="Proteomes" id="UP000462066"/>
    </source>
</evidence>
<dbReference type="SUPFAM" id="SSF46458">
    <property type="entry name" value="Globin-like"/>
    <property type="match status" value="1"/>
</dbReference>
<evidence type="ECO:0000256" key="3">
    <source>
        <dbReference type="ARBA" id="ARBA00022723"/>
    </source>
</evidence>
<dbReference type="EMBL" id="MWIP01000008">
    <property type="protein sequence ID" value="KAF1686147.1"/>
    <property type="molecule type" value="Genomic_DNA"/>
</dbReference>
<feature type="binding site" description="distal binding residue" evidence="5">
    <location>
        <position position="53"/>
    </location>
    <ligand>
        <name>heme</name>
        <dbReference type="ChEBI" id="CHEBI:30413"/>
    </ligand>
    <ligandPart>
        <name>Fe</name>
        <dbReference type="ChEBI" id="CHEBI:18248"/>
    </ligandPart>
</feature>
<name>A0A7V8GLY1_9GAMM</name>
<dbReference type="RefSeq" id="WP_162311239.1">
    <property type="nucleotide sequence ID" value="NZ_JACHGU010000001.1"/>
</dbReference>
<proteinExistence type="predicted"/>
<dbReference type="CDD" id="cd08916">
    <property type="entry name" value="TrHb3_P"/>
    <property type="match status" value="1"/>
</dbReference>
<sequence>MHAPSPSPDPGACCSEEDVVALVHRFYARVRLDPDLGPVFERHVADWPAHLAHLVDFWSALLRGTRRFSGAPMPRHMALPGLNAALFRRWLELFAQTTAELGNPAMQSEADTRARMIAERFWQQYQVAGHDVLHHCPVSSPTGETP</sequence>
<evidence type="ECO:0000256" key="2">
    <source>
        <dbReference type="ARBA" id="ARBA00022617"/>
    </source>
</evidence>
<comment type="caution">
    <text evidence="6">The sequence shown here is derived from an EMBL/GenBank/DDBJ whole genome shotgun (WGS) entry which is preliminary data.</text>
</comment>
<evidence type="ECO:0000313" key="6">
    <source>
        <dbReference type="EMBL" id="KAF1686147.1"/>
    </source>
</evidence>
<dbReference type="InterPro" id="IPR012292">
    <property type="entry name" value="Globin/Proto"/>
</dbReference>
<dbReference type="GO" id="GO:0019825">
    <property type="term" value="F:oxygen binding"/>
    <property type="evidence" value="ECO:0007669"/>
    <property type="project" value="InterPro"/>
</dbReference>
<accession>A0A7V8GLY1</accession>
<keyword evidence="1" id="KW-0813">Transport</keyword>
<evidence type="ECO:0000256" key="1">
    <source>
        <dbReference type="ARBA" id="ARBA00022448"/>
    </source>
</evidence>